<evidence type="ECO:0000256" key="2">
    <source>
        <dbReference type="SAM" id="Phobius"/>
    </source>
</evidence>
<sequence length="141" mass="16523">MKAPMNVGFLGILLLGLSAYLFFEIKKRAKAEMILKNSFKNPTKVIDKLNKKIEFLTLAISDLEDSEKDFLSDSFSDKRKRRQIQRETKALEKSLTEVNEVKDDYFKLQDLYKNTHGQMNTQEARVQLLKWVKNKNDIYIS</sequence>
<evidence type="ECO:0000313" key="4">
    <source>
        <dbReference type="Proteomes" id="UP000030761"/>
    </source>
</evidence>
<reference evidence="3 4" key="1">
    <citation type="submission" date="2010-03" db="EMBL/GenBank/DDBJ databases">
        <title>The Genome Sequence of Lactobacillus gasseri strain SV-16A-US.</title>
        <authorList>
            <consortium name="The Broad Institute Genome Sequencing Platform"/>
            <person name="Ward D."/>
            <person name="Earl A."/>
            <person name="Feldgarden M."/>
            <person name="Gevers D."/>
            <person name="Young S.K."/>
            <person name="Zeng Q."/>
            <person name="Koehrsen M."/>
            <person name="Alvarado L."/>
            <person name="Berlin A."/>
            <person name="Bochicchio J."/>
            <person name="Borenstein D."/>
            <person name="Chapman S.B."/>
            <person name="Chen Z."/>
            <person name="Engels R."/>
            <person name="Freedman E."/>
            <person name="Gellesch M."/>
            <person name="Goldberg J."/>
            <person name="Griggs A."/>
            <person name="Gujja S."/>
            <person name="Heilman E."/>
            <person name="Heiman D."/>
            <person name="Hepburn T."/>
            <person name="Howarth C."/>
            <person name="Jen D."/>
            <person name="Larson L."/>
            <person name="Mehta T."/>
            <person name="Park D."/>
            <person name="Pearson M."/>
            <person name="Roberts A."/>
            <person name="Saif S."/>
            <person name="Shea T."/>
            <person name="Shenoy N."/>
            <person name="Sisk P."/>
            <person name="Stolte C."/>
            <person name="Sykes S."/>
            <person name="Thomson T."/>
            <person name="Walk T."/>
            <person name="White J."/>
            <person name="Yandava C."/>
            <person name="Liu Y."/>
            <person name="Xu Q."/>
            <person name="Haas B."/>
            <person name="Nusbaum C."/>
            <person name="Birren B."/>
        </authorList>
    </citation>
    <scope>NUCLEOTIDE SEQUENCE [LARGE SCALE GENOMIC DNA]</scope>
    <source>
        <strain evidence="3 4">SV-16A-US</strain>
    </source>
</reference>
<gene>
    <name evidence="3" type="ORF">HMPREF5175_01859</name>
</gene>
<accession>A0AB34NXR1</accession>
<proteinExistence type="predicted"/>
<dbReference type="EMBL" id="KN050677">
    <property type="protein sequence ID" value="KFL96346.1"/>
    <property type="molecule type" value="Genomic_DNA"/>
</dbReference>
<dbReference type="RefSeq" id="WP_003654782.1">
    <property type="nucleotide sequence ID" value="NZ_KN050677.1"/>
</dbReference>
<evidence type="ECO:0000256" key="1">
    <source>
        <dbReference type="SAM" id="Coils"/>
    </source>
</evidence>
<dbReference type="AlphaFoldDB" id="A0AB34NXR1"/>
<organism evidence="3 4">
    <name type="scientific">Lactobacillus gasseri SV-16A-US</name>
    <dbReference type="NCBI Taxonomy" id="575604"/>
    <lineage>
        <taxon>Bacteria</taxon>
        <taxon>Bacillati</taxon>
        <taxon>Bacillota</taxon>
        <taxon>Bacilli</taxon>
        <taxon>Lactobacillales</taxon>
        <taxon>Lactobacillaceae</taxon>
        <taxon>Lactobacillus</taxon>
    </lineage>
</organism>
<keyword evidence="2" id="KW-0812">Transmembrane</keyword>
<evidence type="ECO:0000313" key="3">
    <source>
        <dbReference type="EMBL" id="KFL96346.1"/>
    </source>
</evidence>
<feature type="transmembrane region" description="Helical" evidence="2">
    <location>
        <begin position="6"/>
        <end position="23"/>
    </location>
</feature>
<dbReference type="Proteomes" id="UP000030761">
    <property type="component" value="Unassembled WGS sequence"/>
</dbReference>
<feature type="coiled-coil region" evidence="1">
    <location>
        <begin position="46"/>
        <end position="104"/>
    </location>
</feature>
<keyword evidence="2" id="KW-1133">Transmembrane helix</keyword>
<name>A0AB34NXR1_LACGS</name>
<keyword evidence="2" id="KW-0472">Membrane</keyword>
<keyword evidence="1" id="KW-0175">Coiled coil</keyword>
<protein>
    <submittedName>
        <fullName evidence="3">Autophagy-related protein 11</fullName>
    </submittedName>
</protein>